<gene>
    <name evidence="4" type="ORF">ENU09_03515</name>
    <name evidence="5" type="ORF">ENU20_00795</name>
</gene>
<dbReference type="InterPro" id="IPR051257">
    <property type="entry name" value="Diverse_CBS-Domain"/>
</dbReference>
<dbReference type="EMBL" id="DTBE01000092">
    <property type="protein sequence ID" value="HGQ59765.1"/>
    <property type="molecule type" value="Genomic_DNA"/>
</dbReference>
<dbReference type="EMBL" id="DTBP01000010">
    <property type="protein sequence ID" value="HGQ73604.1"/>
    <property type="molecule type" value="Genomic_DNA"/>
</dbReference>
<dbReference type="AlphaFoldDB" id="A0A7C4NN85"/>
<keyword evidence="1 2" id="KW-0129">CBS domain</keyword>
<protein>
    <submittedName>
        <fullName evidence="5">CBS domain-containing protein</fullName>
    </submittedName>
</protein>
<proteinExistence type="predicted"/>
<sequence length="143" mass="15908">MVIPYKAIDVAKTVPTVNAESTVREVALMILNQGVDLVVVVKDDRVVGTVSPRDILWGLIYGRVSLDDRIENVVNRRFIQVSPEESIDSILEIMRRGERSEVLVFEDNKPVGVVAASSFVNIVEDIIESLEAKSIRSYGKKPL</sequence>
<reference evidence="5" key="1">
    <citation type="journal article" date="2020" name="mSystems">
        <title>Genome- and Community-Level Interaction Insights into Carbon Utilization and Element Cycling Functions of Hydrothermarchaeota in Hydrothermal Sediment.</title>
        <authorList>
            <person name="Zhou Z."/>
            <person name="Liu Y."/>
            <person name="Xu W."/>
            <person name="Pan J."/>
            <person name="Luo Z.H."/>
            <person name="Li M."/>
        </authorList>
    </citation>
    <scope>NUCLEOTIDE SEQUENCE [LARGE SCALE GENOMIC DNA]</scope>
    <source>
        <strain evidence="4">SpSt-638</strain>
        <strain evidence="5">SpSt-648</strain>
    </source>
</reference>
<evidence type="ECO:0000256" key="1">
    <source>
        <dbReference type="ARBA" id="ARBA00023122"/>
    </source>
</evidence>
<dbReference type="PROSITE" id="PS51371">
    <property type="entry name" value="CBS"/>
    <property type="match status" value="2"/>
</dbReference>
<dbReference type="Pfam" id="PF00571">
    <property type="entry name" value="CBS"/>
    <property type="match status" value="2"/>
</dbReference>
<name>A0A7C4NN85_STAMA</name>
<dbReference type="InterPro" id="IPR000644">
    <property type="entry name" value="CBS_dom"/>
</dbReference>
<feature type="domain" description="CBS" evidence="3">
    <location>
        <begin position="74"/>
        <end position="129"/>
    </location>
</feature>
<feature type="domain" description="CBS" evidence="3">
    <location>
        <begin position="10"/>
        <end position="66"/>
    </location>
</feature>
<comment type="caution">
    <text evidence="5">The sequence shown here is derived from an EMBL/GenBank/DDBJ whole genome shotgun (WGS) entry which is preliminary data.</text>
</comment>
<evidence type="ECO:0000259" key="3">
    <source>
        <dbReference type="PROSITE" id="PS51371"/>
    </source>
</evidence>
<dbReference type="SMART" id="SM00116">
    <property type="entry name" value="CBS"/>
    <property type="match status" value="2"/>
</dbReference>
<organism evidence="5">
    <name type="scientific">Staphylothermus marinus</name>
    <dbReference type="NCBI Taxonomy" id="2280"/>
    <lineage>
        <taxon>Archaea</taxon>
        <taxon>Thermoproteota</taxon>
        <taxon>Thermoprotei</taxon>
        <taxon>Desulfurococcales</taxon>
        <taxon>Desulfurococcaceae</taxon>
        <taxon>Staphylothermus</taxon>
    </lineage>
</organism>
<accession>A0A7C4NN85</accession>
<dbReference type="Gene3D" id="3.10.580.10">
    <property type="entry name" value="CBS-domain"/>
    <property type="match status" value="1"/>
</dbReference>
<evidence type="ECO:0000256" key="2">
    <source>
        <dbReference type="PROSITE-ProRule" id="PRU00703"/>
    </source>
</evidence>
<evidence type="ECO:0000313" key="4">
    <source>
        <dbReference type="EMBL" id="HGQ59765.1"/>
    </source>
</evidence>
<dbReference type="SUPFAM" id="SSF54631">
    <property type="entry name" value="CBS-domain pair"/>
    <property type="match status" value="1"/>
</dbReference>
<dbReference type="PANTHER" id="PTHR43080">
    <property type="entry name" value="CBS DOMAIN-CONTAINING PROTEIN CBSX3, MITOCHONDRIAL"/>
    <property type="match status" value="1"/>
</dbReference>
<evidence type="ECO:0000313" key="5">
    <source>
        <dbReference type="EMBL" id="HGQ73604.1"/>
    </source>
</evidence>
<dbReference type="InterPro" id="IPR046342">
    <property type="entry name" value="CBS_dom_sf"/>
</dbReference>
<dbReference type="PANTHER" id="PTHR43080:SF2">
    <property type="entry name" value="CBS DOMAIN-CONTAINING PROTEIN"/>
    <property type="match status" value="1"/>
</dbReference>